<sequence length="427" mass="48771">MVEGMGYTSLLRMCAALNINCMNSNTFIKYKNEVVSVTCEKTRAHLREESVPAIVKYYGEELDRHPDDEGILDIDVTFDGSWHTRGHTSTLGCAAVIDAHTGLVVDYDTLSKKCTMCTRMNTNLKKKKIQQEQYEEWKQKHLDQCMLNFEGSSGAMEERLAVQLWGRSTDIKVRYCTYIGDGDCSAYRALQQINNNQGPYINHQIVKEECINHVHKRMGTALRKLVQVTTMDYETKGGTKKKKVLSGKGKLSEPVIEKLQSYYGKAIRDNVGGSVADMKKAIWATFYHCTSTDSQPRHNLCPHGEKSWCFWNRAIALQEKEREEKDRLQREKEEALGESSATCVSFYGNPKKPKTSFKMPSHKDMKVFFSLEKSDLDKVKQLYIRLADEDLLKRCLQGKTQNPNESLHSRSDALGQENTYNAHCSKR</sequence>
<feature type="domain" description="Mutator-like transposase" evidence="2">
    <location>
        <begin position="4"/>
        <end position="309"/>
    </location>
</feature>
<feature type="compositionally biased region" description="Polar residues" evidence="1">
    <location>
        <begin position="416"/>
        <end position="427"/>
    </location>
</feature>
<protein>
    <recommendedName>
        <fullName evidence="2">Mutator-like transposase domain-containing protein</fullName>
    </recommendedName>
</protein>
<evidence type="ECO:0000313" key="4">
    <source>
        <dbReference type="Proteomes" id="UP001286313"/>
    </source>
</evidence>
<keyword evidence="4" id="KW-1185">Reference proteome</keyword>
<dbReference type="PANTHER" id="PTHR33309">
    <property type="entry name" value="KERATIN, ULTRA HIGH-SULFUR MATRIX PROTEIN-LIKE"/>
    <property type="match status" value="1"/>
</dbReference>
<evidence type="ECO:0000313" key="3">
    <source>
        <dbReference type="EMBL" id="KAK3882641.1"/>
    </source>
</evidence>
<evidence type="ECO:0000256" key="1">
    <source>
        <dbReference type="SAM" id="MobiDB-lite"/>
    </source>
</evidence>
<reference evidence="3" key="1">
    <citation type="submission" date="2023-10" db="EMBL/GenBank/DDBJ databases">
        <title>Genome assemblies of two species of porcelain crab, Petrolisthes cinctipes and Petrolisthes manimaculis (Anomura: Porcellanidae).</title>
        <authorList>
            <person name="Angst P."/>
        </authorList>
    </citation>
    <scope>NUCLEOTIDE SEQUENCE</scope>
    <source>
        <strain evidence="3">PB745_01</strain>
        <tissue evidence="3">Gill</tissue>
    </source>
</reference>
<gene>
    <name evidence="3" type="ORF">Pcinc_013009</name>
</gene>
<accession>A0AAE1FZJ1</accession>
<proteinExistence type="predicted"/>
<comment type="caution">
    <text evidence="3">The sequence shown here is derived from an EMBL/GenBank/DDBJ whole genome shotgun (WGS) entry which is preliminary data.</text>
</comment>
<dbReference type="PANTHER" id="PTHR33309:SF3">
    <property type="entry name" value="CCHC-TYPE DOMAIN-CONTAINING PROTEIN"/>
    <property type="match status" value="1"/>
</dbReference>
<feature type="region of interest" description="Disordered" evidence="1">
    <location>
        <begin position="400"/>
        <end position="427"/>
    </location>
</feature>
<name>A0AAE1FZJ1_PETCI</name>
<dbReference type="Pfam" id="PF20700">
    <property type="entry name" value="Mutator"/>
    <property type="match status" value="1"/>
</dbReference>
<organism evidence="3 4">
    <name type="scientific">Petrolisthes cinctipes</name>
    <name type="common">Flat porcelain crab</name>
    <dbReference type="NCBI Taxonomy" id="88211"/>
    <lineage>
        <taxon>Eukaryota</taxon>
        <taxon>Metazoa</taxon>
        <taxon>Ecdysozoa</taxon>
        <taxon>Arthropoda</taxon>
        <taxon>Crustacea</taxon>
        <taxon>Multicrustacea</taxon>
        <taxon>Malacostraca</taxon>
        <taxon>Eumalacostraca</taxon>
        <taxon>Eucarida</taxon>
        <taxon>Decapoda</taxon>
        <taxon>Pleocyemata</taxon>
        <taxon>Anomura</taxon>
        <taxon>Galatheoidea</taxon>
        <taxon>Porcellanidae</taxon>
        <taxon>Petrolisthes</taxon>
    </lineage>
</organism>
<dbReference type="AlphaFoldDB" id="A0AAE1FZJ1"/>
<evidence type="ECO:0000259" key="2">
    <source>
        <dbReference type="Pfam" id="PF20700"/>
    </source>
</evidence>
<dbReference type="InterPro" id="IPR049012">
    <property type="entry name" value="Mutator_transp_dom"/>
</dbReference>
<dbReference type="Proteomes" id="UP001286313">
    <property type="component" value="Unassembled WGS sequence"/>
</dbReference>
<dbReference type="EMBL" id="JAWQEG010001073">
    <property type="protein sequence ID" value="KAK3882641.1"/>
    <property type="molecule type" value="Genomic_DNA"/>
</dbReference>